<dbReference type="InterPro" id="IPR007452">
    <property type="entry name" value="TamB_C"/>
</dbReference>
<sequence length="1422" mass="158653">MNFKVVQSNRVKVIVLAIFFFMLSTSLYLLYTNRNLLFDKVKYEVINLLDKKLQMDIKIEDVKIKGINKILIEGIIIKDDHSNNLLEVEGIEVSYSIKDLIFKSFNPLKSITEVRVIRPDIMISKEGEWNFSSLTNKFTPSDKTEVSTSLEMKSSIYIEEGKLEYNTPEFKDKLTDISGRVDLAKEIKFDLEARLSSLSEKILELRGRIKDKSYEGELVFDGIKLSRIKDKFDISQLENISFKGDITGKADIKGVLGKIPNYSITLYLNDGFISKDDIDVTGVEGYFGINRYGVKVNKLVANYKKFPIEVSGEVFNWRDSQLNLEYNLADIPLEELTELLSYDDLQVKGNAKVSGIVKGELINPSVTAKVIMDKGSIKGATLTEFTSKFYYKDKVVNLEQLNFKYGKGSVSGRGTIAMDEGLNYILSTNINNIDLADLEELFDYQLDGIGLINGEAMVSGVGFDKNQLNILGNVTLTDGSVKDYVLNSLESNFWLTDGKLFLNHTELISNDTKVNLEGLVTLGGKLNLSLRGNNINLKKLNTIHQIEELDGIVDLSGEVRGTISKPDFKGKFMINKLTYGNFDIGGTFGNVGFNNNKLSLEDVRLVSLASEISGSIDFASNKSNIILDTKEIGVEKVLDILGVDLSFAGTAKGRTIIESLYPKLSLKGELLLSDGRIYGQNFDTANLEYAYRDGEFIIDNLETKYNNTILVTNGNYADNYLEINFNSDKLNLEDIDHYNLKEIGVIGDSEVEGRVYGKVPNLKVVAKVKSDSIKVNGADLGDISAKLSYKDQHLYLTNLLLESLENVYKMSGSLDIEEKRIKSLLLSVEQGDINYLNQFIPYDLDLPYKFVGQVRASGPMKEPVVNLDLLLSDENNIGYLDIKGNYVVNDDINIKLLAKEFDFTPINNLELIPYQLGGKINLTGQLTGTLDRLNFNSNIKVTDGKVNQFGYEQLVGQINLINGYKVSLNQTLQIKGNNVVRAEGNIPLNSSEEFHLDLELEEGNLSLLPLIVSDIKSATGKGRADIHLSGNWKSPKLTGEAEVMSGNISYPEVLDRDISNLSGKLNLTGEEIIIKDVKGRYGEGSFNIKGDVALDGIKPLNYNIKFSGKNIAFEHGFVQAKGNGDISITGPFAKPLIKGSLLVHDSHIDLGLDWPTAEKSNQGPLVQPSFDLSLTPGKNVRVGNNNIDILIQSGNLNLKNGEQGLELIGRLESTNGQISYYNTEFELEKGAATFNKYDLIPNLQVRAITEVKATPEIKARTGFNDVKIYLDLNGMATQMEPNIYSKPELTKEEIILLLTSQGGIGSFLEKDYEGALKTEVWRLIDENLQIELISKLEKSFEKSLDLDQFRIKSILSGDVRIELAKFVTDNLMLKYDHVFGMEEEHTYGFEYHFGAGFDNLLINGQYDSEEEYQLGVEASINF</sequence>
<evidence type="ECO:0000256" key="1">
    <source>
        <dbReference type="ARBA" id="ARBA00004167"/>
    </source>
</evidence>
<dbReference type="GO" id="GO:0009306">
    <property type="term" value="P:protein secretion"/>
    <property type="evidence" value="ECO:0007669"/>
    <property type="project" value="InterPro"/>
</dbReference>
<name>A0A1C0A660_9FIRM</name>
<evidence type="ECO:0000256" key="2">
    <source>
        <dbReference type="ARBA" id="ARBA00022692"/>
    </source>
</evidence>
<comment type="subcellular location">
    <subcellularLocation>
        <location evidence="1">Membrane</location>
        <topology evidence="1">Single-pass membrane protein</topology>
    </subcellularLocation>
</comment>
<evidence type="ECO:0000256" key="5">
    <source>
        <dbReference type="SAM" id="Phobius"/>
    </source>
</evidence>
<evidence type="ECO:0000313" key="7">
    <source>
        <dbReference type="EMBL" id="OCL25630.1"/>
    </source>
</evidence>
<keyword evidence="4 5" id="KW-0472">Membrane</keyword>
<evidence type="ECO:0000256" key="4">
    <source>
        <dbReference type="ARBA" id="ARBA00023136"/>
    </source>
</evidence>
<keyword evidence="8" id="KW-1185">Reference proteome</keyword>
<protein>
    <recommendedName>
        <fullName evidence="6">Translocation and assembly module TamB C-terminal domain-containing protein</fullName>
    </recommendedName>
</protein>
<keyword evidence="3 5" id="KW-1133">Transmembrane helix</keyword>
<reference evidence="8" key="1">
    <citation type="submission" date="2016-07" db="EMBL/GenBank/DDBJ databases">
        <authorList>
            <person name="Florea S."/>
            <person name="Webb J.S."/>
            <person name="Jaromczyk J."/>
            <person name="Schardl C.L."/>
        </authorList>
    </citation>
    <scope>NUCLEOTIDE SEQUENCE [LARGE SCALE GENOMIC DNA]</scope>
    <source>
        <strain evidence="8">Z6</strain>
    </source>
</reference>
<accession>A0A1C0A660</accession>
<dbReference type="PANTHER" id="PTHR36985">
    <property type="entry name" value="TRANSLOCATION AND ASSEMBLY MODULE SUBUNIT TAMB"/>
    <property type="match status" value="1"/>
</dbReference>
<dbReference type="Proteomes" id="UP000093514">
    <property type="component" value="Unassembled WGS sequence"/>
</dbReference>
<evidence type="ECO:0000313" key="8">
    <source>
        <dbReference type="Proteomes" id="UP000093514"/>
    </source>
</evidence>
<proteinExistence type="predicted"/>
<feature type="domain" description="Translocation and assembly module TamB C-terminal" evidence="6">
    <location>
        <begin position="972"/>
        <end position="1061"/>
    </location>
</feature>
<dbReference type="OrthoDB" id="2109635at2"/>
<evidence type="ECO:0000256" key="3">
    <source>
        <dbReference type="ARBA" id="ARBA00022989"/>
    </source>
</evidence>
<keyword evidence="2 5" id="KW-0812">Transmembrane</keyword>
<organism evidence="7 8">
    <name type="scientific">Orenia metallireducens</name>
    <dbReference type="NCBI Taxonomy" id="1413210"/>
    <lineage>
        <taxon>Bacteria</taxon>
        <taxon>Bacillati</taxon>
        <taxon>Bacillota</taxon>
        <taxon>Clostridia</taxon>
        <taxon>Halanaerobiales</taxon>
        <taxon>Halobacteroidaceae</taxon>
        <taxon>Orenia</taxon>
    </lineage>
</organism>
<comment type="caution">
    <text evidence="7">The sequence shown here is derived from an EMBL/GenBank/DDBJ whole genome shotgun (WGS) entry which is preliminary data.</text>
</comment>
<feature type="transmembrane region" description="Helical" evidence="5">
    <location>
        <begin position="12"/>
        <end position="31"/>
    </location>
</feature>
<dbReference type="Pfam" id="PF04357">
    <property type="entry name" value="TamB"/>
    <property type="match status" value="2"/>
</dbReference>
<reference evidence="7 8" key="2">
    <citation type="submission" date="2016-08" db="EMBL/GenBank/DDBJ databases">
        <title>Orenia metallireducens sp. nov. strain Z6, a Novel Metal-reducing Firmicute from the Deep Subsurface.</title>
        <authorList>
            <person name="Maxim B.I."/>
            <person name="Kenneth K."/>
            <person name="Flynn T.M."/>
            <person name="Oloughlin E.J."/>
            <person name="Locke R.A."/>
            <person name="Weber J.R."/>
            <person name="Egan S.M."/>
            <person name="Mackie R.I."/>
            <person name="Cann I.K."/>
        </authorList>
    </citation>
    <scope>NUCLEOTIDE SEQUENCE [LARGE SCALE GENOMIC DNA]</scope>
    <source>
        <strain evidence="7 8">Z6</strain>
    </source>
</reference>
<feature type="domain" description="Translocation and assembly module TamB C-terminal" evidence="6">
    <location>
        <begin position="1077"/>
        <end position="1410"/>
    </location>
</feature>
<dbReference type="GO" id="GO:0005886">
    <property type="term" value="C:plasma membrane"/>
    <property type="evidence" value="ECO:0007669"/>
    <property type="project" value="InterPro"/>
</dbReference>
<dbReference type="PANTHER" id="PTHR36985:SF1">
    <property type="entry name" value="TRANSLOCATION AND ASSEMBLY MODULE SUBUNIT TAMB"/>
    <property type="match status" value="1"/>
</dbReference>
<dbReference type="EMBL" id="LWDV01000010">
    <property type="protein sequence ID" value="OCL25630.1"/>
    <property type="molecule type" value="Genomic_DNA"/>
</dbReference>
<gene>
    <name evidence="7" type="ORF">U472_14975</name>
</gene>
<dbReference type="RefSeq" id="WP_068719542.1">
    <property type="nucleotide sequence ID" value="NZ_LWDV01000010.1"/>
</dbReference>
<dbReference type="GO" id="GO:0097347">
    <property type="term" value="C:TAM protein secretion complex"/>
    <property type="evidence" value="ECO:0007669"/>
    <property type="project" value="TreeGrafter"/>
</dbReference>
<evidence type="ECO:0000259" key="6">
    <source>
        <dbReference type="Pfam" id="PF04357"/>
    </source>
</evidence>